<keyword evidence="3" id="KW-1185">Reference proteome</keyword>
<accession>A0ABX4EJN3</accession>
<name>A0ABX4EJN3_SEGBR</name>
<feature type="transmembrane region" description="Helical" evidence="1">
    <location>
        <begin position="426"/>
        <end position="451"/>
    </location>
</feature>
<feature type="transmembrane region" description="Helical" evidence="1">
    <location>
        <begin position="107"/>
        <end position="131"/>
    </location>
</feature>
<reference evidence="2 3" key="1">
    <citation type="submission" date="2017-08" db="EMBL/GenBank/DDBJ databases">
        <title>Comparative genomics of non-oral Prevotella species.</title>
        <authorList>
            <person name="Accetto T."/>
            <person name="Nograsek B."/>
            <person name="Avgustin G."/>
        </authorList>
    </citation>
    <scope>NUCLEOTIDE SEQUENCE [LARGE SCALE GENOMIC DNA]</scope>
    <source>
        <strain evidence="2 3">TC1-1</strain>
    </source>
</reference>
<protein>
    <recommendedName>
        <fullName evidence="4">Glycosyltransferase RgtA/B/C/D-like domain-containing protein</fullName>
    </recommendedName>
</protein>
<feature type="transmembrane region" description="Helical" evidence="1">
    <location>
        <begin position="225"/>
        <end position="247"/>
    </location>
</feature>
<keyword evidence="1" id="KW-0812">Transmembrane</keyword>
<gene>
    <name evidence="2" type="ORF">CIK91_06025</name>
</gene>
<dbReference type="EMBL" id="NPJF01000026">
    <property type="protein sequence ID" value="OYP55883.1"/>
    <property type="molecule type" value="Genomic_DNA"/>
</dbReference>
<proteinExistence type="predicted"/>
<evidence type="ECO:0008006" key="4">
    <source>
        <dbReference type="Google" id="ProtNLM"/>
    </source>
</evidence>
<dbReference type="RefSeq" id="WP_006281305.1">
    <property type="nucleotide sequence ID" value="NZ_BPTR01000001.1"/>
</dbReference>
<feature type="transmembrane region" description="Helical" evidence="1">
    <location>
        <begin position="395"/>
        <end position="414"/>
    </location>
</feature>
<evidence type="ECO:0000313" key="3">
    <source>
        <dbReference type="Proteomes" id="UP000216189"/>
    </source>
</evidence>
<feature type="transmembrane region" description="Helical" evidence="1">
    <location>
        <begin position="143"/>
        <end position="159"/>
    </location>
</feature>
<feature type="transmembrane region" description="Helical" evidence="1">
    <location>
        <begin position="165"/>
        <end position="183"/>
    </location>
</feature>
<dbReference type="GeneID" id="72479287"/>
<dbReference type="InterPro" id="IPR045726">
    <property type="entry name" value="DUF6080"/>
</dbReference>
<comment type="caution">
    <text evidence="2">The sequence shown here is derived from an EMBL/GenBank/DDBJ whole genome shotgun (WGS) entry which is preliminary data.</text>
</comment>
<dbReference type="Pfam" id="PF19558">
    <property type="entry name" value="DUF6080"/>
    <property type="match status" value="1"/>
</dbReference>
<organism evidence="2 3">
    <name type="scientific">Segatella bryantii</name>
    <name type="common">Prevotella bryantii</name>
    <dbReference type="NCBI Taxonomy" id="77095"/>
    <lineage>
        <taxon>Bacteria</taxon>
        <taxon>Pseudomonadati</taxon>
        <taxon>Bacteroidota</taxon>
        <taxon>Bacteroidia</taxon>
        <taxon>Bacteroidales</taxon>
        <taxon>Prevotellaceae</taxon>
        <taxon>Segatella</taxon>
    </lineage>
</organism>
<dbReference type="Proteomes" id="UP000216189">
    <property type="component" value="Unassembled WGS sequence"/>
</dbReference>
<keyword evidence="1" id="KW-1133">Transmembrane helix</keyword>
<sequence>MLNPFKIFGIKKEEKRLVVIAGLVFAFLNALMLYVHFDDFTRGGLVGAWSLYNNKLLLSGYDPYAYMTIYKWDVFYVLSRHPLISLFYYPFYGLNKGIMELTDNFNAAILIMTVLIMIAACYSVVFMYRVFREVLALSKKDSNLLVAMMFSFATILTSSMSPDHFIFSLFLLTFTLYSAGMHIRNHTPYKWYKAAILFVLTAGVTLTNGFKTLLAVWFVDGKRTFHWKNVLLVLVVPASLLYGAYYYQHENYVIPREEKGRKIEAEKIKKNPELAEKSKQVKAFQKKINGEHFADKGMLKWSDLSAPRGQAAIENFFGESIILHQEWLLKDIYLGRPSVVHYKWWINYVLEGLIICLFLAGLVVGIRDKFMLMVLSWISVETGLHFVLGFGLNEVYIMGCHWLFIIPIAISFLFQRFNEKNKASKIVRLLVGILTSYMAVYNIVLITKYMLTL</sequence>
<evidence type="ECO:0000256" key="1">
    <source>
        <dbReference type="SAM" id="Phobius"/>
    </source>
</evidence>
<feature type="transmembrane region" description="Helical" evidence="1">
    <location>
        <begin position="17"/>
        <end position="37"/>
    </location>
</feature>
<feature type="transmembrane region" description="Helical" evidence="1">
    <location>
        <begin position="195"/>
        <end position="219"/>
    </location>
</feature>
<evidence type="ECO:0000313" key="2">
    <source>
        <dbReference type="EMBL" id="OYP55883.1"/>
    </source>
</evidence>
<keyword evidence="1" id="KW-0472">Membrane</keyword>
<feature type="transmembrane region" description="Helical" evidence="1">
    <location>
        <begin position="345"/>
        <end position="366"/>
    </location>
</feature>